<dbReference type="Proteomes" id="UP000252107">
    <property type="component" value="Unassembled WGS sequence"/>
</dbReference>
<dbReference type="AlphaFoldDB" id="A0A367QZF9"/>
<keyword evidence="1" id="KW-1133">Transmembrane helix</keyword>
<accession>A0A367QZF9</accession>
<dbReference type="EMBL" id="LXQD01000287">
    <property type="protein sequence ID" value="RCJ29608.1"/>
    <property type="molecule type" value="Genomic_DNA"/>
</dbReference>
<dbReference type="Gene3D" id="3.40.50.360">
    <property type="match status" value="1"/>
</dbReference>
<keyword evidence="1" id="KW-0472">Membrane</keyword>
<comment type="caution">
    <text evidence="2">The sequence shown here is derived from an EMBL/GenBank/DDBJ whole genome shotgun (WGS) entry which is preliminary data.</text>
</comment>
<proteinExistence type="predicted"/>
<evidence type="ECO:0008006" key="4">
    <source>
        <dbReference type="Google" id="ProtNLM"/>
    </source>
</evidence>
<feature type="transmembrane region" description="Helical" evidence="1">
    <location>
        <begin position="255"/>
        <end position="283"/>
    </location>
</feature>
<keyword evidence="3" id="KW-1185">Reference proteome</keyword>
<name>A0A367QZF9_9NOSO</name>
<dbReference type="InterPro" id="IPR029039">
    <property type="entry name" value="Flavoprotein-like_sf"/>
</dbReference>
<reference evidence="2" key="1">
    <citation type="submission" date="2016-04" db="EMBL/GenBank/DDBJ databases">
        <authorList>
            <person name="Tabuchi Yagui T.R."/>
        </authorList>
    </citation>
    <scope>NUCLEOTIDE SEQUENCE [LARGE SCALE GENOMIC DNA]</scope>
    <source>
        <strain evidence="2">NIES-26</strain>
    </source>
</reference>
<evidence type="ECO:0000313" key="2">
    <source>
        <dbReference type="EMBL" id="RCJ29608.1"/>
    </source>
</evidence>
<gene>
    <name evidence="2" type="ORF">A6770_21885</name>
</gene>
<evidence type="ECO:0000256" key="1">
    <source>
        <dbReference type="SAM" id="Phobius"/>
    </source>
</evidence>
<keyword evidence="1" id="KW-0812">Transmembrane</keyword>
<dbReference type="SUPFAM" id="SSF52218">
    <property type="entry name" value="Flavoproteins"/>
    <property type="match status" value="1"/>
</dbReference>
<sequence length="305" mass="34773">MKRVLIIYYSHSGDVARAVKSFTKYLNTPEIELTWECIKPKSHYPYPWNLYKFFDVFPECVNGEYPEIYPPEFNQDDKFDLVILAYQVWFLAPSLPIQGFLKSEYAKVFQDTKVITLVVCRNMWHSASETMKKMITEVRGIHIDNVVITHQGPPLATFVTTPWSLLTGKKHRFLGVLPAAGVKDEEINALSRFGERIANNLTALSDCSHQPIFNGLGAVEVNQRYVIPELIGRVIYRPWAKIARFFGQQGSWSRLPIICIFAVHLVFAIPIVLILSAVIQFLFAPLIHKKIASYVEVLKSPIGVS</sequence>
<evidence type="ECO:0000313" key="3">
    <source>
        <dbReference type="Proteomes" id="UP000252107"/>
    </source>
</evidence>
<organism evidence="2 3">
    <name type="scientific">Nostoc minutum NIES-26</name>
    <dbReference type="NCBI Taxonomy" id="1844469"/>
    <lineage>
        <taxon>Bacteria</taxon>
        <taxon>Bacillati</taxon>
        <taxon>Cyanobacteriota</taxon>
        <taxon>Cyanophyceae</taxon>
        <taxon>Nostocales</taxon>
        <taxon>Nostocaceae</taxon>
        <taxon>Nostoc</taxon>
    </lineage>
</organism>
<protein>
    <recommendedName>
        <fullName evidence="4">Dialkylrecorsinol condensing enzyme</fullName>
    </recommendedName>
</protein>